<feature type="region of interest" description="Disordered" evidence="1">
    <location>
        <begin position="123"/>
        <end position="163"/>
    </location>
</feature>
<evidence type="ECO:0000256" key="1">
    <source>
        <dbReference type="SAM" id="MobiDB-lite"/>
    </source>
</evidence>
<feature type="compositionally biased region" description="Polar residues" evidence="1">
    <location>
        <begin position="123"/>
        <end position="150"/>
    </location>
</feature>
<feature type="compositionally biased region" description="Polar residues" evidence="1">
    <location>
        <begin position="1"/>
        <end position="12"/>
    </location>
</feature>
<organism evidence="2 3">
    <name type="scientific">Acrobeloides nanus</name>
    <dbReference type="NCBI Taxonomy" id="290746"/>
    <lineage>
        <taxon>Eukaryota</taxon>
        <taxon>Metazoa</taxon>
        <taxon>Ecdysozoa</taxon>
        <taxon>Nematoda</taxon>
        <taxon>Chromadorea</taxon>
        <taxon>Rhabditida</taxon>
        <taxon>Tylenchina</taxon>
        <taxon>Cephalobomorpha</taxon>
        <taxon>Cephaloboidea</taxon>
        <taxon>Cephalobidae</taxon>
        <taxon>Acrobeloides</taxon>
    </lineage>
</organism>
<evidence type="ECO:0000313" key="3">
    <source>
        <dbReference type="WBParaSite" id="ACRNAN_scaffold3029.g29885.t1"/>
    </source>
</evidence>
<evidence type="ECO:0000313" key="2">
    <source>
        <dbReference type="Proteomes" id="UP000887540"/>
    </source>
</evidence>
<dbReference type="AlphaFoldDB" id="A0A914DLW9"/>
<protein>
    <submittedName>
        <fullName evidence="3">Uncharacterized protein</fullName>
    </submittedName>
</protein>
<sequence length="402" mass="47449">MARTTAASQQAELTRRQEKETEAYREAELHRQREARYQQQEAEHQAQERLRIEEERRREENQRNIRAVEEERILQSSALKPRLRNNERRVFNQQTSAVYAPTRISDTIDRQHEDVLSYTSNIDTSNEIPQQQYRQHVLSRQSNSSHVQENQHQRYPKNKLPPLPEHDLYQCLDLAYPTQRPYETYIPSQGYPQNASYNRHMGCQGSNGYDLKRPQTHLSYHQPPVYDSRPTSRAYVPEQKYYEESIHGHHCGMDQREYMGSRAGYIRSESRASMASRATLRSHEPVHPRYDYMPTRMPLSYGHGSEQDQVKENFPVMNLNYMSYDLSDRWQRLAYLLTSNVVAKSTEIHRLNKILDAIIIVLGQEFLEPPNWSQFICEYCPELECHVQGANIYVGYKAHVSR</sequence>
<proteinExistence type="predicted"/>
<name>A0A914DLW9_9BILA</name>
<keyword evidence="2" id="KW-1185">Reference proteome</keyword>
<dbReference type="Proteomes" id="UP000887540">
    <property type="component" value="Unplaced"/>
</dbReference>
<dbReference type="WBParaSite" id="ACRNAN_scaffold3029.g29885.t1">
    <property type="protein sequence ID" value="ACRNAN_scaffold3029.g29885.t1"/>
    <property type="gene ID" value="ACRNAN_scaffold3029.g29885"/>
</dbReference>
<accession>A0A914DLW9</accession>
<feature type="compositionally biased region" description="Basic and acidic residues" evidence="1">
    <location>
        <begin position="13"/>
        <end position="62"/>
    </location>
</feature>
<feature type="region of interest" description="Disordered" evidence="1">
    <location>
        <begin position="1"/>
        <end position="62"/>
    </location>
</feature>
<reference evidence="3" key="1">
    <citation type="submission" date="2022-11" db="UniProtKB">
        <authorList>
            <consortium name="WormBaseParasite"/>
        </authorList>
    </citation>
    <scope>IDENTIFICATION</scope>
</reference>